<protein>
    <submittedName>
        <fullName evidence="1">Uncharacterized protein family (UPF0175)</fullName>
    </submittedName>
</protein>
<name>A0A1I5L4X3_9BACI</name>
<proteinExistence type="predicted"/>
<dbReference type="EMBL" id="FOXD01000001">
    <property type="protein sequence ID" value="SFO91916.1"/>
    <property type="molecule type" value="Genomic_DNA"/>
</dbReference>
<dbReference type="InterPro" id="IPR005368">
    <property type="entry name" value="UPF0175"/>
</dbReference>
<keyword evidence="2" id="KW-1185">Reference proteome</keyword>
<dbReference type="AlphaFoldDB" id="A0A1I5L4X3"/>
<reference evidence="2" key="1">
    <citation type="submission" date="2016-10" db="EMBL/GenBank/DDBJ databases">
        <authorList>
            <person name="Varghese N."/>
            <person name="Submissions S."/>
        </authorList>
    </citation>
    <scope>NUCLEOTIDE SEQUENCE [LARGE SCALE GENOMIC DNA]</scope>
    <source>
        <strain evidence="2">S7</strain>
    </source>
</reference>
<dbReference type="Proteomes" id="UP000198892">
    <property type="component" value="Unassembled WGS sequence"/>
</dbReference>
<dbReference type="Pfam" id="PF03683">
    <property type="entry name" value="UPF0175"/>
    <property type="match status" value="1"/>
</dbReference>
<gene>
    <name evidence="1" type="ORF">SAMN05518683_10190</name>
</gene>
<accession>A0A1I5L4X3</accession>
<sequence length="95" mass="10844">MTMESFKVNLPKEFLPVIQTMEGSDVDAKVRVSLAIGLFAEKQVTLARAATLAEMPLAEFIDVLRSKNLPWLEYTEDHLKEDQKAIHDILKEEEK</sequence>
<evidence type="ECO:0000313" key="2">
    <source>
        <dbReference type="Proteomes" id="UP000198892"/>
    </source>
</evidence>
<dbReference type="STRING" id="1884432.SAMN05518683_10190"/>
<evidence type="ECO:0000313" key="1">
    <source>
        <dbReference type="EMBL" id="SFO91916.1"/>
    </source>
</evidence>
<organism evidence="1 2">
    <name type="scientific">Salibacterium halotolerans</name>
    <dbReference type="NCBI Taxonomy" id="1884432"/>
    <lineage>
        <taxon>Bacteria</taxon>
        <taxon>Bacillati</taxon>
        <taxon>Bacillota</taxon>
        <taxon>Bacilli</taxon>
        <taxon>Bacillales</taxon>
        <taxon>Bacillaceae</taxon>
    </lineage>
</organism>